<protein>
    <recommendedName>
        <fullName evidence="3">beta-glucosidase</fullName>
        <ecNumber evidence="3">3.2.1.21</ecNumber>
    </recommendedName>
</protein>
<accession>B6F249</accession>
<evidence type="ECO:0000313" key="10">
    <source>
        <dbReference type="EMBL" id="BAG75455.1"/>
    </source>
</evidence>
<feature type="active site" description="Nucleophile" evidence="7">
    <location>
        <position position="853"/>
    </location>
</feature>
<evidence type="ECO:0000256" key="5">
    <source>
        <dbReference type="ARBA" id="ARBA00023180"/>
    </source>
</evidence>
<evidence type="ECO:0000256" key="7">
    <source>
        <dbReference type="PROSITE-ProRule" id="PRU10055"/>
    </source>
</evidence>
<keyword evidence="4 8" id="KW-0378">Hydrolase</keyword>
<comment type="subunit">
    <text evidence="2">Homodimer.</text>
</comment>
<feature type="chain" id="PRO_5002844815" description="beta-glucosidase" evidence="9">
    <location>
        <begin position="22"/>
        <end position="944"/>
    </location>
</feature>
<dbReference type="CAZy" id="GH1">
    <property type="family name" value="Glycoside Hydrolase Family 1"/>
</dbReference>
<evidence type="ECO:0000256" key="4">
    <source>
        <dbReference type="ARBA" id="ARBA00022801"/>
    </source>
</evidence>
<dbReference type="PROSITE" id="PS00572">
    <property type="entry name" value="GLYCOSYL_HYDROL_F1_1"/>
    <property type="match status" value="1"/>
</dbReference>
<dbReference type="InterPro" id="IPR017853">
    <property type="entry name" value="GH"/>
</dbReference>
<dbReference type="PROSITE" id="PS00653">
    <property type="entry name" value="GLYCOSYL_HYDROL_F1_2"/>
    <property type="match status" value="2"/>
</dbReference>
<sequence length="944" mass="107097">MRTEITSFCAVLVISVFSTSAATSVFGDVFAWGVSSAAYQIEGAWNADGKGPSIWDEFTHKRGGDNGDDSADGYHRYRDHVMHLKELKVNHYKFSISWSRVLPDGTISSRNNAGIEYYKNLVAELSSNGIEPVACLYQHDLPAALQKYGGWMNETTIDLFETYSRMMFTELGNSVKLWITMTSPWNDAFRGHGDGSFAPGISQPETAPYIVAHNLIRAHSRAYHAYKEGHPQGKIGIVLNTDWQKPAAAADTDAATRGMQFSLGWFAQPIFGNGDYPEVMKTRIDTSSPEGKSRLPTFTSQEITQNRGSSDFFGITKEKLTLSVVDNNNNMPPSVGYMKDMGIRGTVIKSSEGDISDLLLWIKNTFNNPVIHMLDAGLSGCGTLYDEDRLQAMKQTIADLRTAVSRGIRLAGYFAAQLLDGFDWTEGYKVKYGLYHVEFGNKERLQKASARYYLTLIQHQGNEFDYPKYFVPEVIRQKNDFLRAKFPPDFTWGVATAAYQIEGGWNADGKGPSIWDTFAHDNRLAYSQTGDVACDSYHKYREDVQNVKRLGVSHYRFSIAWSRVLPDGRVTSLNKAGVDYYNNLIDELLANGITPMVTLYHWDLPQALQDIGGFQNASIADYFNDYARVCFEQFGDRVQLWITFNEAFVVSWLGYGIGVFAPGINSPAEGVYQVAHNIIRSHVKAYHTYDKLFKPHYHGKVGITLDSDWKEPATSSAMDRYAAERALQFKLGWFANPIYGNGDYPAVMKQYVGMKSREEGRNSSRLPVWSEEEIKINKGSYDFFGLNHYTTQYVVDNHDNRFTYEGDQDLYTKVDDCWPGSRADWLKVNPWGLRSLLRWIRDRYNNPPLYVTENGFGDNGELDDQGRISYYRSYTNEMLKAIHHDQCNVKGYMAWSLMDNLEWTSGYTIKFGLYSVNFTDPNRPRTIKESGKFFTQLVHDNGYN</sequence>
<proteinExistence type="evidence at transcript level"/>
<dbReference type="InterPro" id="IPR018120">
    <property type="entry name" value="Glyco_hydro_1_AS"/>
</dbReference>
<evidence type="ECO:0000256" key="3">
    <source>
        <dbReference type="ARBA" id="ARBA00012744"/>
    </source>
</evidence>
<keyword evidence="5" id="KW-0325">Glycoprotein</keyword>
<dbReference type="EMBL" id="AB466327">
    <property type="protein sequence ID" value="BAG75455.1"/>
    <property type="molecule type" value="mRNA"/>
</dbReference>
<reference evidence="10" key="1">
    <citation type="journal article" date="2009" name="Gene">
        <title>Molecular cloning of endogenous beta-glucosidase from common Japanese brackish water clam Corbicula japonica.</title>
        <authorList>
            <person name="Sakamoto K."/>
            <person name="Uji S."/>
            <person name="Kurokawa T."/>
            <person name="Toyohara H."/>
        </authorList>
    </citation>
    <scope>NUCLEOTIDE SEQUENCE</scope>
</reference>
<dbReference type="GO" id="GO:0008422">
    <property type="term" value="F:beta-glucosidase activity"/>
    <property type="evidence" value="ECO:0007669"/>
    <property type="project" value="TreeGrafter"/>
</dbReference>
<dbReference type="PRINTS" id="PR00131">
    <property type="entry name" value="GLHYDRLASE1"/>
</dbReference>
<comment type="similarity">
    <text evidence="1">Belongs to the glycosyl hydrolase 1 family.</text>
</comment>
<dbReference type="InterPro" id="IPR033132">
    <property type="entry name" value="GH_1_N_CS"/>
</dbReference>
<feature type="signal peptide" evidence="9">
    <location>
        <begin position="1"/>
        <end position="21"/>
    </location>
</feature>
<evidence type="ECO:0000256" key="8">
    <source>
        <dbReference type="RuleBase" id="RU004468"/>
    </source>
</evidence>
<name>B6F249_9BIVA</name>
<dbReference type="GO" id="GO:0005975">
    <property type="term" value="P:carbohydrate metabolic process"/>
    <property type="evidence" value="ECO:0007669"/>
    <property type="project" value="InterPro"/>
</dbReference>
<dbReference type="Pfam" id="PF00232">
    <property type="entry name" value="Glyco_hydro_1"/>
    <property type="match status" value="2"/>
</dbReference>
<gene>
    <name evidence="10" type="primary">CjCel1B</name>
</gene>
<dbReference type="EC" id="3.2.1.21" evidence="3"/>
<dbReference type="FunFam" id="3.20.20.80:FF:000013">
    <property type="entry name" value="lactase-phlorizin hydrolase"/>
    <property type="match status" value="2"/>
</dbReference>
<dbReference type="Gene3D" id="3.20.20.80">
    <property type="entry name" value="Glycosidases"/>
    <property type="match status" value="2"/>
</dbReference>
<dbReference type="PANTHER" id="PTHR10353">
    <property type="entry name" value="GLYCOSYL HYDROLASE"/>
    <property type="match status" value="1"/>
</dbReference>
<dbReference type="SUPFAM" id="SSF51445">
    <property type="entry name" value="(Trans)glycosidases"/>
    <property type="match status" value="2"/>
</dbReference>
<evidence type="ECO:0000256" key="2">
    <source>
        <dbReference type="ARBA" id="ARBA00011738"/>
    </source>
</evidence>
<evidence type="ECO:0000256" key="1">
    <source>
        <dbReference type="ARBA" id="ARBA00010838"/>
    </source>
</evidence>
<keyword evidence="9" id="KW-0732">Signal</keyword>
<keyword evidence="6 8" id="KW-0326">Glycosidase</keyword>
<organism evidence="10">
    <name type="scientific">Corbicula japonica</name>
    <dbReference type="NCBI Taxonomy" id="141464"/>
    <lineage>
        <taxon>Eukaryota</taxon>
        <taxon>Metazoa</taxon>
        <taxon>Spiralia</taxon>
        <taxon>Lophotrochozoa</taxon>
        <taxon>Mollusca</taxon>
        <taxon>Bivalvia</taxon>
        <taxon>Autobranchia</taxon>
        <taxon>Heteroconchia</taxon>
        <taxon>Euheterodonta</taxon>
        <taxon>Imparidentia</taxon>
        <taxon>Neoheterodontei</taxon>
        <taxon>Venerida</taxon>
        <taxon>Cyrenoidea</taxon>
        <taxon>Cyrenidae</taxon>
        <taxon>Corbicula</taxon>
    </lineage>
</organism>
<dbReference type="PANTHER" id="PTHR10353:SF36">
    <property type="entry name" value="LP05116P"/>
    <property type="match status" value="1"/>
</dbReference>
<dbReference type="AlphaFoldDB" id="B6F249"/>
<dbReference type="InterPro" id="IPR001360">
    <property type="entry name" value="Glyco_hydro_1"/>
</dbReference>
<evidence type="ECO:0000256" key="6">
    <source>
        <dbReference type="ARBA" id="ARBA00023295"/>
    </source>
</evidence>
<evidence type="ECO:0000256" key="9">
    <source>
        <dbReference type="SAM" id="SignalP"/>
    </source>
</evidence>